<keyword evidence="2" id="KW-0548">Nucleotidyltransferase</keyword>
<sequence>WTVFLSWIESYLTGRTEAVKLSLYISNNFSVCSGVLQGSNLGPLLFNLFINDLLTVLDSSVNLLLFANDAKMFSSIESNSYTINLQSDLDNL</sequence>
<dbReference type="AlphaFoldDB" id="A0A6G0VRS6"/>
<dbReference type="OrthoDB" id="6630580at2759"/>
<reference evidence="2 3" key="1">
    <citation type="submission" date="2019-08" db="EMBL/GenBank/DDBJ databases">
        <title>Whole genome of Aphis craccivora.</title>
        <authorList>
            <person name="Voronova N.V."/>
            <person name="Shulinski R.S."/>
            <person name="Bandarenka Y.V."/>
            <person name="Zhorov D.G."/>
            <person name="Warner D."/>
        </authorList>
    </citation>
    <scope>NUCLEOTIDE SEQUENCE [LARGE SCALE GENOMIC DNA]</scope>
    <source>
        <strain evidence="2">180601</strain>
        <tissue evidence="2">Whole Body</tissue>
    </source>
</reference>
<feature type="non-terminal residue" evidence="2">
    <location>
        <position position="1"/>
    </location>
</feature>
<dbReference type="Pfam" id="PF00078">
    <property type="entry name" value="RVT_1"/>
    <property type="match status" value="1"/>
</dbReference>
<evidence type="ECO:0000259" key="1">
    <source>
        <dbReference type="PROSITE" id="PS50878"/>
    </source>
</evidence>
<accession>A0A6G0VRS6</accession>
<evidence type="ECO:0000313" key="3">
    <source>
        <dbReference type="Proteomes" id="UP000478052"/>
    </source>
</evidence>
<dbReference type="EMBL" id="VUJU01013000">
    <property type="protein sequence ID" value="KAF0706179.1"/>
    <property type="molecule type" value="Genomic_DNA"/>
</dbReference>
<dbReference type="Proteomes" id="UP000478052">
    <property type="component" value="Unassembled WGS sequence"/>
</dbReference>
<feature type="non-terminal residue" evidence="2">
    <location>
        <position position="92"/>
    </location>
</feature>
<comment type="caution">
    <text evidence="2">The sequence shown here is derived from an EMBL/GenBank/DDBJ whole genome shotgun (WGS) entry which is preliminary data.</text>
</comment>
<gene>
    <name evidence="2" type="ORF">FWK35_00036403</name>
</gene>
<dbReference type="PANTHER" id="PTHR33332">
    <property type="entry name" value="REVERSE TRANSCRIPTASE DOMAIN-CONTAINING PROTEIN"/>
    <property type="match status" value="1"/>
</dbReference>
<dbReference type="PROSITE" id="PS50878">
    <property type="entry name" value="RT_POL"/>
    <property type="match status" value="1"/>
</dbReference>
<protein>
    <submittedName>
        <fullName evidence="2">Putative RNA-directed DNA polymerase</fullName>
    </submittedName>
</protein>
<organism evidence="2 3">
    <name type="scientific">Aphis craccivora</name>
    <name type="common">Cowpea aphid</name>
    <dbReference type="NCBI Taxonomy" id="307492"/>
    <lineage>
        <taxon>Eukaryota</taxon>
        <taxon>Metazoa</taxon>
        <taxon>Ecdysozoa</taxon>
        <taxon>Arthropoda</taxon>
        <taxon>Hexapoda</taxon>
        <taxon>Insecta</taxon>
        <taxon>Pterygota</taxon>
        <taxon>Neoptera</taxon>
        <taxon>Paraneoptera</taxon>
        <taxon>Hemiptera</taxon>
        <taxon>Sternorrhyncha</taxon>
        <taxon>Aphidomorpha</taxon>
        <taxon>Aphidoidea</taxon>
        <taxon>Aphididae</taxon>
        <taxon>Aphidini</taxon>
        <taxon>Aphis</taxon>
        <taxon>Aphis</taxon>
    </lineage>
</organism>
<keyword evidence="3" id="KW-1185">Reference proteome</keyword>
<keyword evidence="2" id="KW-0695">RNA-directed DNA polymerase</keyword>
<dbReference type="GO" id="GO:0003964">
    <property type="term" value="F:RNA-directed DNA polymerase activity"/>
    <property type="evidence" value="ECO:0007669"/>
    <property type="project" value="UniProtKB-KW"/>
</dbReference>
<keyword evidence="2" id="KW-0808">Transferase</keyword>
<name>A0A6G0VRS6_APHCR</name>
<dbReference type="InterPro" id="IPR000477">
    <property type="entry name" value="RT_dom"/>
</dbReference>
<evidence type="ECO:0000313" key="2">
    <source>
        <dbReference type="EMBL" id="KAF0706179.1"/>
    </source>
</evidence>
<proteinExistence type="predicted"/>
<feature type="domain" description="Reverse transcriptase" evidence="1">
    <location>
        <begin position="1"/>
        <end position="92"/>
    </location>
</feature>